<keyword evidence="1" id="KW-0812">Transmembrane</keyword>
<dbReference type="Proteomes" id="UP001614391">
    <property type="component" value="Unassembled WGS sequence"/>
</dbReference>
<name>A0ABW8CSP6_STRBI</name>
<feature type="transmembrane region" description="Helical" evidence="1">
    <location>
        <begin position="126"/>
        <end position="145"/>
    </location>
</feature>
<accession>A0ABW8CSP6</accession>
<evidence type="ECO:0000313" key="3">
    <source>
        <dbReference type="Proteomes" id="UP001614391"/>
    </source>
</evidence>
<sequence length="163" mass="16481">MATPPPVPTSAPPSASAPTPTVPRLLKALIVSSVGVAASHLVLSDTLYLSLAAQASAALGSGPGYSSGQAFTSALVNTFLLMPLVLWIGMRITGERKVGPMVLTGTVGWVVAVGNGIDAIDDRPGAMLPLGSLLLVVGATALASLMRRRSRAQASPPPGSFQN</sequence>
<evidence type="ECO:0000256" key="1">
    <source>
        <dbReference type="SAM" id="Phobius"/>
    </source>
</evidence>
<feature type="transmembrane region" description="Helical" evidence="1">
    <location>
        <begin position="101"/>
        <end position="120"/>
    </location>
</feature>
<evidence type="ECO:0000313" key="2">
    <source>
        <dbReference type="EMBL" id="MFI9120587.1"/>
    </source>
</evidence>
<protein>
    <recommendedName>
        <fullName evidence="4">Integral membrane protein</fullName>
    </recommendedName>
</protein>
<feature type="transmembrane region" description="Helical" evidence="1">
    <location>
        <begin position="70"/>
        <end position="89"/>
    </location>
</feature>
<proteinExistence type="predicted"/>
<reference evidence="2 3" key="1">
    <citation type="submission" date="2024-10" db="EMBL/GenBank/DDBJ databases">
        <title>The Natural Products Discovery Center: Release of the First 8490 Sequenced Strains for Exploring Actinobacteria Biosynthetic Diversity.</title>
        <authorList>
            <person name="Kalkreuter E."/>
            <person name="Kautsar S.A."/>
            <person name="Yang D."/>
            <person name="Bader C.D."/>
            <person name="Teijaro C.N."/>
            <person name="Fluegel L."/>
            <person name="Davis C.M."/>
            <person name="Simpson J.R."/>
            <person name="Lauterbach L."/>
            <person name="Steele A.D."/>
            <person name="Gui C."/>
            <person name="Meng S."/>
            <person name="Li G."/>
            <person name="Viehrig K."/>
            <person name="Ye F."/>
            <person name="Su P."/>
            <person name="Kiefer A.F."/>
            <person name="Nichols A."/>
            <person name="Cepeda A.J."/>
            <person name="Yan W."/>
            <person name="Fan B."/>
            <person name="Jiang Y."/>
            <person name="Adhikari A."/>
            <person name="Zheng C.-J."/>
            <person name="Schuster L."/>
            <person name="Cowan T.M."/>
            <person name="Smanski M.J."/>
            <person name="Chevrette M.G."/>
            <person name="De Carvalho L.P.S."/>
            <person name="Shen B."/>
        </authorList>
    </citation>
    <scope>NUCLEOTIDE SEQUENCE [LARGE SCALE GENOMIC DNA]</scope>
    <source>
        <strain evidence="2 3">NPDC053346</strain>
    </source>
</reference>
<keyword evidence="3" id="KW-1185">Reference proteome</keyword>
<keyword evidence="1" id="KW-0472">Membrane</keyword>
<dbReference type="EMBL" id="JBITYT010000005">
    <property type="protein sequence ID" value="MFI9120587.1"/>
    <property type="molecule type" value="Genomic_DNA"/>
</dbReference>
<keyword evidence="1" id="KW-1133">Transmembrane helix</keyword>
<organism evidence="2 3">
    <name type="scientific">Streptomyces bikiniensis</name>
    <dbReference type="NCBI Taxonomy" id="1896"/>
    <lineage>
        <taxon>Bacteria</taxon>
        <taxon>Bacillati</taxon>
        <taxon>Actinomycetota</taxon>
        <taxon>Actinomycetes</taxon>
        <taxon>Kitasatosporales</taxon>
        <taxon>Streptomycetaceae</taxon>
        <taxon>Streptomyces</taxon>
    </lineage>
</organism>
<gene>
    <name evidence="2" type="ORF">ACIGW0_14490</name>
</gene>
<dbReference type="RefSeq" id="WP_399614635.1">
    <property type="nucleotide sequence ID" value="NZ_JBITYT010000005.1"/>
</dbReference>
<evidence type="ECO:0008006" key="4">
    <source>
        <dbReference type="Google" id="ProtNLM"/>
    </source>
</evidence>
<comment type="caution">
    <text evidence="2">The sequence shown here is derived from an EMBL/GenBank/DDBJ whole genome shotgun (WGS) entry which is preliminary data.</text>
</comment>